<dbReference type="InterPro" id="IPR047647">
    <property type="entry name" value="ISAs1_transpos"/>
</dbReference>
<reference evidence="2 3" key="1">
    <citation type="submission" date="2016-08" db="EMBL/GenBank/DDBJ databases">
        <title>Hymenobacter coccineus sp. nov., Hymenobacter lapidarius sp. nov. and Hymenobacter glacialis sp. nov., isolated from Antarctic soil.</title>
        <authorList>
            <person name="Sedlacek I."/>
            <person name="Kralova S."/>
            <person name="Kyrova K."/>
            <person name="Maslanova I."/>
            <person name="Stankova E."/>
            <person name="Vrbovska V."/>
            <person name="Nemec M."/>
            <person name="Bartak M."/>
            <person name="Svec P."/>
            <person name="Busse H.-J."/>
            <person name="Pantucek R."/>
        </authorList>
    </citation>
    <scope>NUCLEOTIDE SEQUENCE [LARGE SCALE GENOMIC DNA]</scope>
    <source>
        <strain evidence="2 3">CCM 8649</strain>
    </source>
</reference>
<dbReference type="Pfam" id="PF01609">
    <property type="entry name" value="DDE_Tnp_1"/>
    <property type="match status" value="1"/>
</dbReference>
<dbReference type="AlphaFoldDB" id="A0A1G1SU54"/>
<comment type="caution">
    <text evidence="2">The sequence shown here is derived from an EMBL/GenBank/DDBJ whole genome shotgun (WGS) entry which is preliminary data.</text>
</comment>
<dbReference type="PANTHER" id="PTHR30298:SF0">
    <property type="entry name" value="PROTEIN YBFL-RELATED"/>
    <property type="match status" value="1"/>
</dbReference>
<dbReference type="PANTHER" id="PTHR30298">
    <property type="entry name" value="H REPEAT-ASSOCIATED PREDICTED TRANSPOSASE"/>
    <property type="match status" value="1"/>
</dbReference>
<dbReference type="GO" id="GO:0003677">
    <property type="term" value="F:DNA binding"/>
    <property type="evidence" value="ECO:0007669"/>
    <property type="project" value="InterPro"/>
</dbReference>
<protein>
    <recommendedName>
        <fullName evidence="1">Transposase IS4-like domain-containing protein</fullName>
    </recommendedName>
</protein>
<evidence type="ECO:0000313" key="3">
    <source>
        <dbReference type="Proteomes" id="UP000177506"/>
    </source>
</evidence>
<dbReference type="InterPro" id="IPR051698">
    <property type="entry name" value="Transposase_11-like"/>
</dbReference>
<dbReference type="Proteomes" id="UP000177506">
    <property type="component" value="Unassembled WGS sequence"/>
</dbReference>
<name>A0A1G1SU54_9BACT</name>
<dbReference type="EMBL" id="MDZA01000436">
    <property type="protein sequence ID" value="OGX82158.1"/>
    <property type="molecule type" value="Genomic_DNA"/>
</dbReference>
<keyword evidence="3" id="KW-1185">Reference proteome</keyword>
<dbReference type="GO" id="GO:0006313">
    <property type="term" value="P:DNA transposition"/>
    <property type="evidence" value="ECO:0007669"/>
    <property type="project" value="InterPro"/>
</dbReference>
<gene>
    <name evidence="2" type="ORF">BEN49_14425</name>
</gene>
<accession>A0A1G1SU54</accession>
<evidence type="ECO:0000259" key="1">
    <source>
        <dbReference type="Pfam" id="PF01609"/>
    </source>
</evidence>
<evidence type="ECO:0000313" key="2">
    <source>
        <dbReference type="EMBL" id="OGX82158.1"/>
    </source>
</evidence>
<organism evidence="2 3">
    <name type="scientific">Hymenobacter coccineus</name>
    <dbReference type="NCBI Taxonomy" id="1908235"/>
    <lineage>
        <taxon>Bacteria</taxon>
        <taxon>Pseudomonadati</taxon>
        <taxon>Bacteroidota</taxon>
        <taxon>Cytophagia</taxon>
        <taxon>Cytophagales</taxon>
        <taxon>Hymenobacteraceae</taxon>
        <taxon>Hymenobacter</taxon>
    </lineage>
</organism>
<proteinExistence type="predicted"/>
<dbReference type="NCBIfam" id="NF033564">
    <property type="entry name" value="transpos_ISAs1"/>
    <property type="match status" value="1"/>
</dbReference>
<dbReference type="GO" id="GO:0004803">
    <property type="term" value="F:transposase activity"/>
    <property type="evidence" value="ECO:0007669"/>
    <property type="project" value="InterPro"/>
</dbReference>
<feature type="domain" description="Transposase IS4-like" evidence="1">
    <location>
        <begin position="29"/>
        <end position="95"/>
    </location>
</feature>
<dbReference type="InterPro" id="IPR002559">
    <property type="entry name" value="Transposase_11"/>
</dbReference>
<sequence>MCDELLALRDWLGPRVIIAVETIRHAPHQPGTHAEIRYYLTSCSDAPAVLIEAIRRHWAIENSLHWVLDVVFREDDARSRDRVATRSFAVLRKLAFEVVE</sequence>